<evidence type="ECO:0000313" key="2">
    <source>
        <dbReference type="EMBL" id="KNC24250.1"/>
    </source>
</evidence>
<proteinExistence type="predicted"/>
<accession>A0A0L0BW28</accession>
<name>A0A0L0BW28_LUCCU</name>
<feature type="region of interest" description="Disordered" evidence="1">
    <location>
        <begin position="1"/>
        <end position="32"/>
    </location>
</feature>
<gene>
    <name evidence="2" type="ORF">FF38_13695</name>
</gene>
<evidence type="ECO:0000256" key="1">
    <source>
        <dbReference type="SAM" id="MobiDB-lite"/>
    </source>
</evidence>
<sequence length="32" mass="3312">MVHPAENVADAVAEQVSAESKEGSLTLNVESV</sequence>
<dbReference type="AlphaFoldDB" id="A0A0L0BW28"/>
<dbReference type="EMBL" id="JRES01001249">
    <property type="protein sequence ID" value="KNC24250.1"/>
    <property type="molecule type" value="Genomic_DNA"/>
</dbReference>
<reference evidence="2 3" key="1">
    <citation type="journal article" date="2015" name="Nat. Commun.">
        <title>Lucilia cuprina genome unlocks parasitic fly biology to underpin future interventions.</title>
        <authorList>
            <person name="Anstead C.A."/>
            <person name="Korhonen P.K."/>
            <person name="Young N.D."/>
            <person name="Hall R.S."/>
            <person name="Jex A.R."/>
            <person name="Murali S.C."/>
            <person name="Hughes D.S."/>
            <person name="Lee S.F."/>
            <person name="Perry T."/>
            <person name="Stroehlein A.J."/>
            <person name="Ansell B.R."/>
            <person name="Breugelmans B."/>
            <person name="Hofmann A."/>
            <person name="Qu J."/>
            <person name="Dugan S."/>
            <person name="Lee S.L."/>
            <person name="Chao H."/>
            <person name="Dinh H."/>
            <person name="Han Y."/>
            <person name="Doddapaneni H.V."/>
            <person name="Worley K.C."/>
            <person name="Muzny D.M."/>
            <person name="Ioannidis P."/>
            <person name="Waterhouse R.M."/>
            <person name="Zdobnov E.M."/>
            <person name="James P.J."/>
            <person name="Bagnall N.H."/>
            <person name="Kotze A.C."/>
            <person name="Gibbs R.A."/>
            <person name="Richards S."/>
            <person name="Batterham P."/>
            <person name="Gasser R.B."/>
        </authorList>
    </citation>
    <scope>NUCLEOTIDE SEQUENCE [LARGE SCALE GENOMIC DNA]</scope>
    <source>
        <strain evidence="2 3">LS</strain>
        <tissue evidence="2">Full body</tissue>
    </source>
</reference>
<feature type="compositionally biased region" description="Polar residues" evidence="1">
    <location>
        <begin position="23"/>
        <end position="32"/>
    </location>
</feature>
<evidence type="ECO:0000313" key="3">
    <source>
        <dbReference type="Proteomes" id="UP000037069"/>
    </source>
</evidence>
<organism evidence="2 3">
    <name type="scientific">Lucilia cuprina</name>
    <name type="common">Green bottle fly</name>
    <name type="synonym">Australian sheep blowfly</name>
    <dbReference type="NCBI Taxonomy" id="7375"/>
    <lineage>
        <taxon>Eukaryota</taxon>
        <taxon>Metazoa</taxon>
        <taxon>Ecdysozoa</taxon>
        <taxon>Arthropoda</taxon>
        <taxon>Hexapoda</taxon>
        <taxon>Insecta</taxon>
        <taxon>Pterygota</taxon>
        <taxon>Neoptera</taxon>
        <taxon>Endopterygota</taxon>
        <taxon>Diptera</taxon>
        <taxon>Brachycera</taxon>
        <taxon>Muscomorpha</taxon>
        <taxon>Oestroidea</taxon>
        <taxon>Calliphoridae</taxon>
        <taxon>Luciliinae</taxon>
        <taxon>Lucilia</taxon>
    </lineage>
</organism>
<keyword evidence="3" id="KW-1185">Reference proteome</keyword>
<comment type="caution">
    <text evidence="2">The sequence shown here is derived from an EMBL/GenBank/DDBJ whole genome shotgun (WGS) entry which is preliminary data.</text>
</comment>
<dbReference type="Proteomes" id="UP000037069">
    <property type="component" value="Unassembled WGS sequence"/>
</dbReference>
<protein>
    <submittedName>
        <fullName evidence="2">Uncharacterized protein</fullName>
    </submittedName>
</protein>